<dbReference type="PANTHER" id="PTHR31703:SF2">
    <property type="entry name" value="UPF0669 PROTEIN C6ORF120"/>
    <property type="match status" value="1"/>
</dbReference>
<evidence type="ECO:0000256" key="2">
    <source>
        <dbReference type="ARBA" id="ARBA00008960"/>
    </source>
</evidence>
<dbReference type="InParanoid" id="A0A1V9X4Y0"/>
<dbReference type="GO" id="GO:0005576">
    <property type="term" value="C:extracellular region"/>
    <property type="evidence" value="ECO:0007669"/>
    <property type="project" value="UniProtKB-SubCell"/>
</dbReference>
<dbReference type="AlphaFoldDB" id="A0A1V9X4Y0"/>
<reference evidence="7 8" key="1">
    <citation type="journal article" date="2017" name="Gigascience">
        <title>Draft genome of the honey bee ectoparasitic mite, Tropilaelaps mercedesae, is shaped by the parasitic life history.</title>
        <authorList>
            <person name="Dong X."/>
            <person name="Armstrong S.D."/>
            <person name="Xia D."/>
            <person name="Makepeace B.L."/>
            <person name="Darby A.C."/>
            <person name="Kadowaki T."/>
        </authorList>
    </citation>
    <scope>NUCLEOTIDE SEQUENCE [LARGE SCALE GENOMIC DNA]</scope>
    <source>
        <strain evidence="7">Wuxi-XJTLU</strain>
    </source>
</reference>
<dbReference type="OrthoDB" id="10046613at2759"/>
<keyword evidence="5" id="KW-0325">Glycoprotein</keyword>
<keyword evidence="4" id="KW-0732">Signal</keyword>
<comment type="subcellular location">
    <subcellularLocation>
        <location evidence="1">Secreted</location>
    </subcellularLocation>
</comment>
<dbReference type="STRING" id="418985.A0A1V9X4Y0"/>
<dbReference type="PANTHER" id="PTHR31703">
    <property type="entry name" value="UPF0669 PROTEIN C6ORF120"/>
    <property type="match status" value="1"/>
</dbReference>
<keyword evidence="8" id="KW-1185">Reference proteome</keyword>
<keyword evidence="3" id="KW-0964">Secreted</keyword>
<dbReference type="Proteomes" id="UP000192247">
    <property type="component" value="Unassembled WGS sequence"/>
</dbReference>
<feature type="region of interest" description="Disordered" evidence="6">
    <location>
        <begin position="166"/>
        <end position="217"/>
    </location>
</feature>
<feature type="compositionally biased region" description="Polar residues" evidence="6">
    <location>
        <begin position="187"/>
        <end position="208"/>
    </location>
</feature>
<evidence type="ECO:0000256" key="5">
    <source>
        <dbReference type="ARBA" id="ARBA00023180"/>
    </source>
</evidence>
<dbReference type="EMBL" id="MNPL01024733">
    <property type="protein sequence ID" value="OQR68431.1"/>
    <property type="molecule type" value="Genomic_DNA"/>
</dbReference>
<dbReference type="InterPro" id="IPR031420">
    <property type="entry name" value="UPF0669"/>
</dbReference>
<evidence type="ECO:0000313" key="7">
    <source>
        <dbReference type="EMBL" id="OQR68431.1"/>
    </source>
</evidence>
<evidence type="ECO:0000256" key="3">
    <source>
        <dbReference type="ARBA" id="ARBA00022525"/>
    </source>
</evidence>
<proteinExistence type="inferred from homology"/>
<evidence type="ECO:0000256" key="1">
    <source>
        <dbReference type="ARBA" id="ARBA00004613"/>
    </source>
</evidence>
<sequence>MAVSPIYRIRITLLNVAQLYKMSFALALLTATLQANFAQGQWVDETLTGSVEGGRFAQYSLSKPGRVIITLTPKQGDPDIYVGENGTEPDYHLDRHSYQSTTCGIERVVVPTFALRPIGIGVYGHPSHEYSVFELHVRVEDEMDEYDDLLRAESSFESMEDDAYAFESNSDGRHSTAGYGADRATSRGRSPATNSGADKGGVTSSSGPDHSADDGPEWEDWDEFPVYNILLTLLRLFWEMLLTL</sequence>
<gene>
    <name evidence="7" type="ORF">BIW11_12919</name>
</gene>
<evidence type="ECO:0000256" key="4">
    <source>
        <dbReference type="ARBA" id="ARBA00022729"/>
    </source>
</evidence>
<name>A0A1V9X4Y0_9ACAR</name>
<evidence type="ECO:0000313" key="8">
    <source>
        <dbReference type="Proteomes" id="UP000192247"/>
    </source>
</evidence>
<protein>
    <submittedName>
        <fullName evidence="7">Uncharacterized protein</fullName>
    </submittedName>
</protein>
<dbReference type="Pfam" id="PF17065">
    <property type="entry name" value="UPF0669"/>
    <property type="match status" value="1"/>
</dbReference>
<organism evidence="7 8">
    <name type="scientific">Tropilaelaps mercedesae</name>
    <dbReference type="NCBI Taxonomy" id="418985"/>
    <lineage>
        <taxon>Eukaryota</taxon>
        <taxon>Metazoa</taxon>
        <taxon>Ecdysozoa</taxon>
        <taxon>Arthropoda</taxon>
        <taxon>Chelicerata</taxon>
        <taxon>Arachnida</taxon>
        <taxon>Acari</taxon>
        <taxon>Parasitiformes</taxon>
        <taxon>Mesostigmata</taxon>
        <taxon>Gamasina</taxon>
        <taxon>Dermanyssoidea</taxon>
        <taxon>Laelapidae</taxon>
        <taxon>Tropilaelaps</taxon>
    </lineage>
</organism>
<comment type="similarity">
    <text evidence="2">Belongs to the UPF0669 family.</text>
</comment>
<comment type="caution">
    <text evidence="7">The sequence shown here is derived from an EMBL/GenBank/DDBJ whole genome shotgun (WGS) entry which is preliminary data.</text>
</comment>
<evidence type="ECO:0000256" key="6">
    <source>
        <dbReference type="SAM" id="MobiDB-lite"/>
    </source>
</evidence>
<accession>A0A1V9X4Y0</accession>